<evidence type="ECO:0000313" key="3">
    <source>
        <dbReference type="EMBL" id="CAA7399025.1"/>
    </source>
</evidence>
<evidence type="ECO:0000313" key="4">
    <source>
        <dbReference type="Proteomes" id="UP000663760"/>
    </source>
</evidence>
<name>A0A7I8KQ02_SPIIN</name>
<accession>A0A7I8KQ02</accession>
<feature type="domain" description="Retrovirus-related Pol polyprotein from transposon TNT 1-94-like beta-barrel" evidence="2">
    <location>
        <begin position="194"/>
        <end position="230"/>
    </location>
</feature>
<dbReference type="AlphaFoldDB" id="A0A7I8KQ02"/>
<evidence type="ECO:0000256" key="1">
    <source>
        <dbReference type="SAM" id="MobiDB-lite"/>
    </source>
</evidence>
<dbReference type="Pfam" id="PF22936">
    <property type="entry name" value="Pol_BBD"/>
    <property type="match status" value="1"/>
</dbReference>
<feature type="region of interest" description="Disordered" evidence="1">
    <location>
        <begin position="98"/>
        <end position="127"/>
    </location>
</feature>
<dbReference type="InterPro" id="IPR054722">
    <property type="entry name" value="PolX-like_BBD"/>
</dbReference>
<proteinExistence type="predicted"/>
<dbReference type="Pfam" id="PF14223">
    <property type="entry name" value="Retrotran_gag_2"/>
    <property type="match status" value="1"/>
</dbReference>
<sequence length="245" mass="28072">MDDEELILHYFGKLSRIMIELKSLGYKVSNVDLSAKLLRSVSSKFDSITTSIEQFQNLDTISIDEILITLKIYEDKLQDHYVKREEKALLAHALKKNKKKHSSNGTQARGRGRGCGKGRGYGRGRGRSATKIEDFDDDEKLRDKLIVTCYICQNKGYYVNECRFPKERLKMNKEKTIVAEEHSSNNSLLMAFEDSNATSHMTSEKTLFFNLDKSYKGGVRFGDDSRIPIKVDVKSLILKMRVELL</sequence>
<evidence type="ECO:0000259" key="2">
    <source>
        <dbReference type="Pfam" id="PF22936"/>
    </source>
</evidence>
<protein>
    <recommendedName>
        <fullName evidence="2">Retrovirus-related Pol polyprotein from transposon TNT 1-94-like beta-barrel domain-containing protein</fullName>
    </recommendedName>
</protein>
<keyword evidence="4" id="KW-1185">Reference proteome</keyword>
<gene>
    <name evidence="3" type="ORF">SI8410_07009695</name>
</gene>
<dbReference type="Proteomes" id="UP000663760">
    <property type="component" value="Chromosome 7"/>
</dbReference>
<feature type="compositionally biased region" description="Basic residues" evidence="1">
    <location>
        <begin position="110"/>
        <end position="127"/>
    </location>
</feature>
<dbReference type="OrthoDB" id="694580at2759"/>
<dbReference type="EMBL" id="LR746270">
    <property type="protein sequence ID" value="CAA7399025.1"/>
    <property type="molecule type" value="Genomic_DNA"/>
</dbReference>
<reference evidence="3" key="1">
    <citation type="submission" date="2020-02" db="EMBL/GenBank/DDBJ databases">
        <authorList>
            <person name="Scholz U."/>
            <person name="Mascher M."/>
            <person name="Fiebig A."/>
        </authorList>
    </citation>
    <scope>NUCLEOTIDE SEQUENCE</scope>
</reference>
<organism evidence="3 4">
    <name type="scientific">Spirodela intermedia</name>
    <name type="common">Intermediate duckweed</name>
    <dbReference type="NCBI Taxonomy" id="51605"/>
    <lineage>
        <taxon>Eukaryota</taxon>
        <taxon>Viridiplantae</taxon>
        <taxon>Streptophyta</taxon>
        <taxon>Embryophyta</taxon>
        <taxon>Tracheophyta</taxon>
        <taxon>Spermatophyta</taxon>
        <taxon>Magnoliopsida</taxon>
        <taxon>Liliopsida</taxon>
        <taxon>Araceae</taxon>
        <taxon>Lemnoideae</taxon>
        <taxon>Spirodela</taxon>
    </lineage>
</organism>